<evidence type="ECO:0000259" key="2">
    <source>
        <dbReference type="Pfam" id="PF00929"/>
    </source>
</evidence>
<name>A0AAD5MZV3_PARTN</name>
<dbReference type="Gene3D" id="3.30.420.10">
    <property type="entry name" value="Ribonuclease H-like superfamily/Ribonuclease H"/>
    <property type="match status" value="1"/>
</dbReference>
<keyword evidence="4" id="KW-1185">Reference proteome</keyword>
<dbReference type="Pfam" id="PF00929">
    <property type="entry name" value="RNase_T"/>
    <property type="match status" value="1"/>
</dbReference>
<dbReference type="EMBL" id="JAHQIW010005282">
    <property type="protein sequence ID" value="KAJ1365508.1"/>
    <property type="molecule type" value="Genomic_DNA"/>
</dbReference>
<dbReference type="GO" id="GO:0003676">
    <property type="term" value="F:nucleic acid binding"/>
    <property type="evidence" value="ECO:0007669"/>
    <property type="project" value="InterPro"/>
</dbReference>
<organism evidence="3 4">
    <name type="scientific">Parelaphostrongylus tenuis</name>
    <name type="common">Meningeal worm</name>
    <dbReference type="NCBI Taxonomy" id="148309"/>
    <lineage>
        <taxon>Eukaryota</taxon>
        <taxon>Metazoa</taxon>
        <taxon>Ecdysozoa</taxon>
        <taxon>Nematoda</taxon>
        <taxon>Chromadorea</taxon>
        <taxon>Rhabditida</taxon>
        <taxon>Rhabditina</taxon>
        <taxon>Rhabditomorpha</taxon>
        <taxon>Strongyloidea</taxon>
        <taxon>Metastrongylidae</taxon>
        <taxon>Parelaphostrongylus</taxon>
    </lineage>
</organism>
<comment type="caution">
    <text evidence="3">The sequence shown here is derived from an EMBL/GenBank/DDBJ whole genome shotgun (WGS) entry which is preliminary data.</text>
</comment>
<protein>
    <recommendedName>
        <fullName evidence="2">Exonuclease domain-containing protein</fullName>
    </recommendedName>
</protein>
<evidence type="ECO:0000256" key="1">
    <source>
        <dbReference type="SAM" id="Phobius"/>
    </source>
</evidence>
<keyword evidence="1" id="KW-1133">Transmembrane helix</keyword>
<dbReference type="InterPro" id="IPR036397">
    <property type="entry name" value="RNaseH_sf"/>
</dbReference>
<gene>
    <name evidence="3" type="ORF">KIN20_025864</name>
</gene>
<dbReference type="InterPro" id="IPR013520">
    <property type="entry name" value="Ribonucl_H"/>
</dbReference>
<keyword evidence="1" id="KW-0812">Transmembrane</keyword>
<accession>A0AAD5MZV3</accession>
<proteinExistence type="predicted"/>
<feature type="transmembrane region" description="Helical" evidence="1">
    <location>
        <begin position="103"/>
        <end position="127"/>
    </location>
</feature>
<dbReference type="AlphaFoldDB" id="A0AAD5MZV3"/>
<dbReference type="Proteomes" id="UP001196413">
    <property type="component" value="Unassembled WGS sequence"/>
</dbReference>
<dbReference type="SUPFAM" id="SSF53098">
    <property type="entry name" value="Ribonuclease H-like"/>
    <property type="match status" value="1"/>
</dbReference>
<dbReference type="InterPro" id="IPR012337">
    <property type="entry name" value="RNaseH-like_sf"/>
</dbReference>
<reference evidence="3" key="1">
    <citation type="submission" date="2021-06" db="EMBL/GenBank/DDBJ databases">
        <title>Parelaphostrongylus tenuis whole genome reference sequence.</title>
        <authorList>
            <person name="Garwood T.J."/>
            <person name="Larsen P.A."/>
            <person name="Fountain-Jones N.M."/>
            <person name="Garbe J.R."/>
            <person name="Macchietto M.G."/>
            <person name="Kania S.A."/>
            <person name="Gerhold R.W."/>
            <person name="Richards J.E."/>
            <person name="Wolf T.M."/>
        </authorList>
    </citation>
    <scope>NUCLEOTIDE SEQUENCE</scope>
    <source>
        <strain evidence="3">MNPRO001-30</strain>
        <tissue evidence="3">Meninges</tissue>
    </source>
</reference>
<dbReference type="NCBIfam" id="NF003765">
    <property type="entry name" value="PRK05359.1"/>
    <property type="match status" value="1"/>
</dbReference>
<sequence>MLSIVRRMSQMVGKMGRLVWIDCEMTGLDHEKQTLVEIAVILTDKDLNIIAEGPDIVINQPEEVLDNMEDWSRRTFAENGLLSKIRESKIDMKQAEDMDSSRFLIVLVAVNCFTPSSLCLFASSVILEAMRRLDAPSPRRTGTKSSLSQVLCVG</sequence>
<evidence type="ECO:0000313" key="3">
    <source>
        <dbReference type="EMBL" id="KAJ1365508.1"/>
    </source>
</evidence>
<keyword evidence="1" id="KW-0472">Membrane</keyword>
<evidence type="ECO:0000313" key="4">
    <source>
        <dbReference type="Proteomes" id="UP001196413"/>
    </source>
</evidence>
<feature type="domain" description="Exonuclease" evidence="2">
    <location>
        <begin position="19"/>
        <end position="93"/>
    </location>
</feature>